<dbReference type="RefSeq" id="WP_105473216.1">
    <property type="nucleotide sequence ID" value="NZ_PVEO01000003.1"/>
</dbReference>
<accession>A0A362X0M6</accession>
<keyword evidence="1" id="KW-0732">Signal</keyword>
<sequence>MAIKKIIFITFSFTFICNVNAQIDFCTGIFGDPIFTEDFGNGTNDESLPSGNTTYIFATGTPNDGAYKVSSNTNYFDWFDTEDHTPNDTNGRMLIVNADTNPGEFFKMEISGLCENTIYGFSTWIINLKPFNLAGCGGNGVGIPINIRFEIWDSTDTNLLASGNTGNILNTLTPEWLEYGLVFKSLPEQTSVILKMINNEAGGCGNDFAIDDIWFRSCGDSVPIVDSQNNTAFFMCEGDTPYSTTLRAIPDSSIFSEHFYQWQESRDGVNWVDIPGETRDTFVTPILTNQVFYRTKVVENLTNLLNSSCNTLSDVFEFGIARTPVAPVINRNLSLCDNALEPLEVKVANGVTVNWYDAPTGGNLILANSTSFNANVTGTYYAEAVNVRGGCRSVSRTAIQFRSFETPIVTDETLEICENSSVTLNANTNIPTATYRWNTGQVSERITVSLPGTYTVDVTNIGCTVTKTIEVIQVDNPIVDNIQSNGNSIIVNLSNSGNYLYALDGSTFQPNNTFLNLRGGEYTIYVKHQDCDEVVTAKYIHFYIPKFFTPNNDGVNDWFDLKGIELFSTSSVSIFNRYGKLLKSSKNAAFSWDGTFKGQQLPSDDYWYVITINEQKLTGHFTLKR</sequence>
<reference evidence="3 4" key="1">
    <citation type="submission" date="2018-02" db="EMBL/GenBank/DDBJ databases">
        <title>Genomic Encyclopedia of Archaeal and Bacterial Type Strains, Phase II (KMG-II): from individual species to whole genera.</title>
        <authorList>
            <person name="Goeker M."/>
        </authorList>
    </citation>
    <scope>NUCLEOTIDE SEQUENCE [LARGE SCALE GENOMIC DNA]</scope>
    <source>
        <strain evidence="3 4">DSM 21165</strain>
    </source>
</reference>
<name>A0A362X0M6_9FLAO</name>
<dbReference type="Proteomes" id="UP000251545">
    <property type="component" value="Unassembled WGS sequence"/>
</dbReference>
<evidence type="ECO:0000256" key="1">
    <source>
        <dbReference type="SAM" id="SignalP"/>
    </source>
</evidence>
<proteinExistence type="predicted"/>
<dbReference type="EMBL" id="PVEO01000003">
    <property type="protein sequence ID" value="PQV49454.1"/>
    <property type="molecule type" value="Genomic_DNA"/>
</dbReference>
<evidence type="ECO:0000259" key="2">
    <source>
        <dbReference type="Pfam" id="PF19081"/>
    </source>
</evidence>
<dbReference type="NCBIfam" id="TIGR04131">
    <property type="entry name" value="Bac_Flav_CTERM"/>
    <property type="match status" value="1"/>
</dbReference>
<dbReference type="InterPro" id="IPR044023">
    <property type="entry name" value="Ig_7"/>
</dbReference>
<feature type="chain" id="PRO_5016578274" evidence="1">
    <location>
        <begin position="22"/>
        <end position="625"/>
    </location>
</feature>
<dbReference type="Pfam" id="PF19081">
    <property type="entry name" value="Ig_7"/>
    <property type="match status" value="1"/>
</dbReference>
<comment type="caution">
    <text evidence="3">The sequence shown here is derived from an EMBL/GenBank/DDBJ whole genome shotgun (WGS) entry which is preliminary data.</text>
</comment>
<protein>
    <submittedName>
        <fullName evidence="3">Gliding motility-associated-like protein</fullName>
    </submittedName>
</protein>
<evidence type="ECO:0000313" key="3">
    <source>
        <dbReference type="EMBL" id="PQV49454.1"/>
    </source>
</evidence>
<gene>
    <name evidence="3" type="ORF">CLV33_10385</name>
</gene>
<feature type="domain" description="Ig-like" evidence="2">
    <location>
        <begin position="324"/>
        <end position="400"/>
    </location>
</feature>
<dbReference type="Pfam" id="PF13585">
    <property type="entry name" value="CHU_C"/>
    <property type="match status" value="1"/>
</dbReference>
<feature type="signal peptide" evidence="1">
    <location>
        <begin position="1"/>
        <end position="21"/>
    </location>
</feature>
<dbReference type="AlphaFoldDB" id="A0A362X0M6"/>
<organism evidence="3 4">
    <name type="scientific">Jejuia pallidilutea</name>
    <dbReference type="NCBI Taxonomy" id="504487"/>
    <lineage>
        <taxon>Bacteria</taxon>
        <taxon>Pseudomonadati</taxon>
        <taxon>Bacteroidota</taxon>
        <taxon>Flavobacteriia</taxon>
        <taxon>Flavobacteriales</taxon>
        <taxon>Flavobacteriaceae</taxon>
        <taxon>Jejuia</taxon>
    </lineage>
</organism>
<evidence type="ECO:0000313" key="4">
    <source>
        <dbReference type="Proteomes" id="UP000251545"/>
    </source>
</evidence>
<dbReference type="InterPro" id="IPR026341">
    <property type="entry name" value="T9SS_type_B"/>
</dbReference>